<dbReference type="GeneID" id="85323872"/>
<dbReference type="AlphaFoldDB" id="A0AA39ZTF4"/>
<name>A0AA39ZTF4_9PEZI</name>
<dbReference type="Proteomes" id="UP001172101">
    <property type="component" value="Unassembled WGS sequence"/>
</dbReference>
<sequence length="252" mass="28254">MSFITTFDPDYHAGLNVQLSCFDQLTHDQTRRCDDLIVKLGRLNMTRDVPGDATRKGLWDRVFWGWNTDMKIPPPYPKQRDRVCEFSQVGIGYLAVDLPGRQGVGFSTSTFLIDVSSLFFLVLPEGLYYSLDKNGTDVPQACVVVSSTSTLEQDQTFVSARWNSQEADRVRPWTIGLAVVWARHRLVDSVEAGECRAGTPASTYQGDKSQLHARIPENHECLVQLRQISTPLNGLAASSQPIVQSYSLRRTI</sequence>
<dbReference type="RefSeq" id="XP_060290240.1">
    <property type="nucleotide sequence ID" value="XM_060440602.1"/>
</dbReference>
<reference evidence="1" key="1">
    <citation type="submission" date="2023-06" db="EMBL/GenBank/DDBJ databases">
        <title>Genome-scale phylogeny and comparative genomics of the fungal order Sordariales.</title>
        <authorList>
            <consortium name="Lawrence Berkeley National Laboratory"/>
            <person name="Hensen N."/>
            <person name="Bonometti L."/>
            <person name="Westerberg I."/>
            <person name="Brannstrom I.O."/>
            <person name="Guillou S."/>
            <person name="Cros-Aarteil S."/>
            <person name="Calhoun S."/>
            <person name="Haridas S."/>
            <person name="Kuo A."/>
            <person name="Mondo S."/>
            <person name="Pangilinan J."/>
            <person name="Riley R."/>
            <person name="LaButti K."/>
            <person name="Andreopoulos B."/>
            <person name="Lipzen A."/>
            <person name="Chen C."/>
            <person name="Yanf M."/>
            <person name="Daum C."/>
            <person name="Ng V."/>
            <person name="Clum A."/>
            <person name="Steindorff A."/>
            <person name="Ohm R."/>
            <person name="Martin F."/>
            <person name="Silar P."/>
            <person name="Natvig D."/>
            <person name="Lalanne C."/>
            <person name="Gautier V."/>
            <person name="Ament-velasquez S.L."/>
            <person name="Kruys A."/>
            <person name="Hutchinson M.I."/>
            <person name="Powell A.J."/>
            <person name="Barry K."/>
            <person name="Miller A.N."/>
            <person name="Grigoriev I.V."/>
            <person name="Debuchy R."/>
            <person name="Gladieux P."/>
            <person name="Thoren M.H."/>
            <person name="Johannesson H."/>
        </authorList>
    </citation>
    <scope>NUCLEOTIDE SEQUENCE</scope>
    <source>
        <strain evidence="1">SMH2392-1A</strain>
    </source>
</reference>
<evidence type="ECO:0000313" key="1">
    <source>
        <dbReference type="EMBL" id="KAK0703381.1"/>
    </source>
</evidence>
<accession>A0AA39ZTF4</accession>
<gene>
    <name evidence="1" type="ORF">B0T26DRAFT_681063</name>
</gene>
<protein>
    <submittedName>
        <fullName evidence="1">Uncharacterized protein</fullName>
    </submittedName>
</protein>
<comment type="caution">
    <text evidence="1">The sequence shown here is derived from an EMBL/GenBank/DDBJ whole genome shotgun (WGS) entry which is preliminary data.</text>
</comment>
<dbReference type="EMBL" id="JAUIRO010000008">
    <property type="protein sequence ID" value="KAK0703381.1"/>
    <property type="molecule type" value="Genomic_DNA"/>
</dbReference>
<evidence type="ECO:0000313" key="2">
    <source>
        <dbReference type="Proteomes" id="UP001172101"/>
    </source>
</evidence>
<proteinExistence type="predicted"/>
<organism evidence="1 2">
    <name type="scientific">Lasiosphaeria miniovina</name>
    <dbReference type="NCBI Taxonomy" id="1954250"/>
    <lineage>
        <taxon>Eukaryota</taxon>
        <taxon>Fungi</taxon>
        <taxon>Dikarya</taxon>
        <taxon>Ascomycota</taxon>
        <taxon>Pezizomycotina</taxon>
        <taxon>Sordariomycetes</taxon>
        <taxon>Sordariomycetidae</taxon>
        <taxon>Sordariales</taxon>
        <taxon>Lasiosphaeriaceae</taxon>
        <taxon>Lasiosphaeria</taxon>
    </lineage>
</organism>
<keyword evidence="2" id="KW-1185">Reference proteome</keyword>